<sequence length="99" mass="11027">MSYTHIESENDDIIDHTFDSKTPPSIGIIHVICALENINPMDFPDEVESRLHDHIDPEALDSIVAHDTAGPIEVHFDIEDYHVSVTESNRIRVVPPGSG</sequence>
<dbReference type="Proteomes" id="UP000283805">
    <property type="component" value="Unassembled WGS sequence"/>
</dbReference>
<reference evidence="3 4" key="1">
    <citation type="submission" date="2018-09" db="EMBL/GenBank/DDBJ databases">
        <title>Genomic Encyclopedia of Archaeal and Bacterial Type Strains, Phase II (KMG-II): from individual species to whole genera.</title>
        <authorList>
            <person name="Goeker M."/>
        </authorList>
    </citation>
    <scope>NUCLEOTIDE SEQUENCE [LARGE SCALE GENOMIC DNA]</scope>
    <source>
        <strain evidence="3 4">DSM 13151</strain>
    </source>
</reference>
<evidence type="ECO:0000256" key="1">
    <source>
        <dbReference type="SAM" id="MobiDB-lite"/>
    </source>
</evidence>
<dbReference type="EMBL" id="RAPO01000005">
    <property type="protein sequence ID" value="RKD88557.1"/>
    <property type="molecule type" value="Genomic_DNA"/>
</dbReference>
<evidence type="ECO:0000313" key="3">
    <source>
        <dbReference type="EMBL" id="RKD88557.1"/>
    </source>
</evidence>
<protein>
    <recommendedName>
        <fullName evidence="2">Halobacterial output domain-containing protein</fullName>
    </recommendedName>
</protein>
<feature type="region of interest" description="Disordered" evidence="1">
    <location>
        <begin position="1"/>
        <end position="22"/>
    </location>
</feature>
<feature type="domain" description="Halobacterial output" evidence="2">
    <location>
        <begin position="21"/>
        <end position="95"/>
    </location>
</feature>
<evidence type="ECO:0000313" key="4">
    <source>
        <dbReference type="Proteomes" id="UP000283805"/>
    </source>
</evidence>
<dbReference type="AlphaFoldDB" id="A0A3R7GT13"/>
<comment type="caution">
    <text evidence="3">The sequence shown here is derived from an EMBL/GenBank/DDBJ whole genome shotgun (WGS) entry which is preliminary data.</text>
</comment>
<dbReference type="InterPro" id="IPR040624">
    <property type="entry name" value="HalOD1"/>
</dbReference>
<proteinExistence type="predicted"/>
<gene>
    <name evidence="3" type="ORF">ATJ93_4211</name>
</gene>
<name>A0A3R7GT13_9EURY</name>
<accession>A0A3R7GT13</accession>
<evidence type="ECO:0000259" key="2">
    <source>
        <dbReference type="Pfam" id="PF18545"/>
    </source>
</evidence>
<dbReference type="RefSeq" id="WP_120246551.1">
    <property type="nucleotide sequence ID" value="NZ_RAPO01000005.1"/>
</dbReference>
<dbReference type="Pfam" id="PF18545">
    <property type="entry name" value="HalOD1"/>
    <property type="match status" value="1"/>
</dbReference>
<dbReference type="OrthoDB" id="271604at2157"/>
<organism evidence="3 4">
    <name type="scientific">Halopiger aswanensis</name>
    <dbReference type="NCBI Taxonomy" id="148449"/>
    <lineage>
        <taxon>Archaea</taxon>
        <taxon>Methanobacteriati</taxon>
        <taxon>Methanobacteriota</taxon>
        <taxon>Stenosarchaea group</taxon>
        <taxon>Halobacteria</taxon>
        <taxon>Halobacteriales</taxon>
        <taxon>Natrialbaceae</taxon>
        <taxon>Halopiger</taxon>
    </lineage>
</organism>
<keyword evidence="4" id="KW-1185">Reference proteome</keyword>